<organism evidence="2 3">
    <name type="scientific">Adineta steineri</name>
    <dbReference type="NCBI Taxonomy" id="433720"/>
    <lineage>
        <taxon>Eukaryota</taxon>
        <taxon>Metazoa</taxon>
        <taxon>Spiralia</taxon>
        <taxon>Gnathifera</taxon>
        <taxon>Rotifera</taxon>
        <taxon>Eurotatoria</taxon>
        <taxon>Bdelloidea</taxon>
        <taxon>Adinetida</taxon>
        <taxon>Adinetidae</taxon>
        <taxon>Adineta</taxon>
    </lineage>
</organism>
<proteinExistence type="predicted"/>
<dbReference type="SUPFAM" id="SSF53300">
    <property type="entry name" value="vWA-like"/>
    <property type="match status" value="2"/>
</dbReference>
<dbReference type="Gene3D" id="3.40.50.410">
    <property type="entry name" value="von Willebrand factor, type A domain"/>
    <property type="match status" value="2"/>
</dbReference>
<sequence>MLIRLVSPSFAERLNQLKGYEIVFICDDSGSMNTPLDEGSNSSHTKKTRWDELKQIVSTVVDLASIFDTDGVDVYFLNREPMFHVGEKLDFPSMTVVLNNFLCSTPIVPVLRQVLNDKRNHVYERNLLILLATDGVPTDEYERPDVRTLEHVLKNERTPINRIPVTIIACTDDDKCMEYLNDWDKKILNLDVVDDYVNEKKQIQACQGRDFPFGFGDYIVKILMGGVDSWFDDLDEKKVTINNERQSNTATHESYEEHIPGLDRFIRRYEISPSFAERLNQLKGYEIVFICDDSGSMNTPLDEGSDSSHTKKTRWDELKQIVSTVVDLASIFDTDGVDVYFLNREPMFHVKNSSQLENIFAMEPEGSTPIVPVLRQVLNDKRNHVYERNLLILLATDGVPTDEYERPDVRTLEHVLKNERTPINRIPVTIIACTDDDKCMEYLNDWDKKIPNLDVVDDYVNEKKQIHACQGRDFPFGFGDYIVKILMGGVDSWFDDLDEKKVTINNQRQSNTAAYSFFGSDMNSNYTYS</sequence>
<gene>
    <name evidence="2" type="ORF">IZO911_LOCUS28831</name>
</gene>
<evidence type="ECO:0000313" key="2">
    <source>
        <dbReference type="EMBL" id="CAF1204825.1"/>
    </source>
</evidence>
<feature type="domain" description="VWFA" evidence="1">
    <location>
        <begin position="284"/>
        <end position="464"/>
    </location>
</feature>
<dbReference type="InterPro" id="IPR036465">
    <property type="entry name" value="vWFA_dom_sf"/>
</dbReference>
<dbReference type="PANTHER" id="PTHR34706">
    <property type="entry name" value="SLR1338 PROTEIN"/>
    <property type="match status" value="1"/>
</dbReference>
<dbReference type="InterPro" id="IPR002035">
    <property type="entry name" value="VWF_A"/>
</dbReference>
<name>A0A814WP03_9BILA</name>
<protein>
    <recommendedName>
        <fullName evidence="1">VWFA domain-containing protein</fullName>
    </recommendedName>
</protein>
<feature type="domain" description="VWFA" evidence="1">
    <location>
        <begin position="19"/>
        <end position="211"/>
    </location>
</feature>
<dbReference type="AlphaFoldDB" id="A0A814WP03"/>
<accession>A0A814WP03</accession>
<evidence type="ECO:0000313" key="3">
    <source>
        <dbReference type="Proteomes" id="UP000663860"/>
    </source>
</evidence>
<comment type="caution">
    <text evidence="2">The sequence shown here is derived from an EMBL/GenBank/DDBJ whole genome shotgun (WGS) entry which is preliminary data.</text>
</comment>
<dbReference type="Proteomes" id="UP000663860">
    <property type="component" value="Unassembled WGS sequence"/>
</dbReference>
<dbReference type="EMBL" id="CAJNOE010000415">
    <property type="protein sequence ID" value="CAF1204825.1"/>
    <property type="molecule type" value="Genomic_DNA"/>
</dbReference>
<evidence type="ECO:0000259" key="1">
    <source>
        <dbReference type="SMART" id="SM00327"/>
    </source>
</evidence>
<dbReference type="SMART" id="SM00327">
    <property type="entry name" value="VWA"/>
    <property type="match status" value="2"/>
</dbReference>
<dbReference type="PANTHER" id="PTHR34706:SF1">
    <property type="entry name" value="VWFA DOMAIN-CONTAINING PROTEIN"/>
    <property type="match status" value="1"/>
</dbReference>
<reference evidence="2" key="1">
    <citation type="submission" date="2021-02" db="EMBL/GenBank/DDBJ databases">
        <authorList>
            <person name="Nowell W R."/>
        </authorList>
    </citation>
    <scope>NUCLEOTIDE SEQUENCE</scope>
</reference>